<dbReference type="EMBL" id="MPRL01000029">
    <property type="protein sequence ID" value="OOZ40244.1"/>
    <property type="molecule type" value="Genomic_DNA"/>
</dbReference>
<name>A0A1T2L5B0_9GAMM</name>
<feature type="non-terminal residue" evidence="1">
    <location>
        <position position="298"/>
    </location>
</feature>
<dbReference type="InterPro" id="IPR027417">
    <property type="entry name" value="P-loop_NTPase"/>
</dbReference>
<dbReference type="Proteomes" id="UP000191110">
    <property type="component" value="Unassembled WGS sequence"/>
</dbReference>
<evidence type="ECO:0000313" key="2">
    <source>
        <dbReference type="Proteomes" id="UP000191110"/>
    </source>
</evidence>
<dbReference type="AlphaFoldDB" id="A0A1T2L5B0"/>
<dbReference type="RefSeq" id="WP_135622179.1">
    <property type="nucleotide sequence ID" value="NZ_MPRL01000029.1"/>
</dbReference>
<protein>
    <recommendedName>
        <fullName evidence="3">Sulfotransferase family protein</fullName>
    </recommendedName>
</protein>
<sequence>MGVTITLTDKELPASPAFIEFVHATLTDSDYDVGEWFYQEGESLARNDGRFKDIREKAQFVVGHPIGSKMLLRSYRFFKEMLTGNIDQMREISRFRFFFVIGIPRTGGTYLTKQLFRAANIDYKKVHNALAHDGFPHLSHLSFKGKANMHTNGLLQFAEYLTMVEIYFSKHGRLAYRNGVVVPKKFTKGVYYFDLIRELIGVNANYLLTLRHPLSICQSVIDKSGGMPEDRKYALRSAIERWVLDDWVHFGVPEQKVRQMGYVEALLGYWKRFHFQMAISGVVGMPTTRIVPYGAEAM</sequence>
<evidence type="ECO:0000313" key="1">
    <source>
        <dbReference type="EMBL" id="OOZ40244.1"/>
    </source>
</evidence>
<proteinExistence type="predicted"/>
<dbReference type="OrthoDB" id="5298284at2"/>
<keyword evidence="2" id="KW-1185">Reference proteome</keyword>
<dbReference type="Gene3D" id="3.40.50.300">
    <property type="entry name" value="P-loop containing nucleotide triphosphate hydrolases"/>
    <property type="match status" value="1"/>
</dbReference>
<organism evidence="1 2">
    <name type="scientific">Solemya pervernicosa gill symbiont</name>
    <dbReference type="NCBI Taxonomy" id="642797"/>
    <lineage>
        <taxon>Bacteria</taxon>
        <taxon>Pseudomonadati</taxon>
        <taxon>Pseudomonadota</taxon>
        <taxon>Gammaproteobacteria</taxon>
        <taxon>sulfur-oxidizing symbionts</taxon>
    </lineage>
</organism>
<evidence type="ECO:0008006" key="3">
    <source>
        <dbReference type="Google" id="ProtNLM"/>
    </source>
</evidence>
<dbReference type="SUPFAM" id="SSF52540">
    <property type="entry name" value="P-loop containing nucleoside triphosphate hydrolases"/>
    <property type="match status" value="1"/>
</dbReference>
<comment type="caution">
    <text evidence="1">The sequence shown here is derived from an EMBL/GenBank/DDBJ whole genome shotgun (WGS) entry which is preliminary data.</text>
</comment>
<reference evidence="1 2" key="1">
    <citation type="submission" date="2016-11" db="EMBL/GenBank/DDBJ databases">
        <title>Mixed transmission modes and dynamic genome evolution in an obligate animal-bacterial symbiosis.</title>
        <authorList>
            <person name="Russell S.L."/>
            <person name="Corbett-Detig R.B."/>
            <person name="Cavanaugh C.M."/>
        </authorList>
    </citation>
    <scope>NUCLEOTIDE SEQUENCE [LARGE SCALE GENOMIC DNA]</scope>
    <source>
        <strain evidence="1">Sveles-Q1</strain>
    </source>
</reference>
<accession>A0A1T2L5B0</accession>
<gene>
    <name evidence="1" type="ORF">BOW53_08305</name>
</gene>